<keyword evidence="3" id="KW-1185">Reference proteome</keyword>
<evidence type="ECO:0000313" key="2">
    <source>
        <dbReference type="EMBL" id="CEO16866.1"/>
    </source>
</evidence>
<feature type="repeat" description="TPR" evidence="1">
    <location>
        <begin position="83"/>
        <end position="116"/>
    </location>
</feature>
<keyword evidence="1" id="KW-0802">TPR repeat</keyword>
<dbReference type="KEGG" id="rmc:RMONA_02295"/>
<protein>
    <submittedName>
        <fullName evidence="2">Tetratricopeptide repeat protein</fullName>
    </submittedName>
</protein>
<dbReference type="Gene3D" id="3.40.50.150">
    <property type="entry name" value="Vaccinia Virus protein VP39"/>
    <property type="match status" value="1"/>
</dbReference>
<dbReference type="InterPro" id="IPR011990">
    <property type="entry name" value="TPR-like_helical_dom_sf"/>
</dbReference>
<accession>A0A0B7IYI9</accession>
<dbReference type="SUPFAM" id="SSF53335">
    <property type="entry name" value="S-adenosyl-L-methionine-dependent methyltransferases"/>
    <property type="match status" value="1"/>
</dbReference>
<evidence type="ECO:0000313" key="3">
    <source>
        <dbReference type="Proteomes" id="UP000018149"/>
    </source>
</evidence>
<dbReference type="InterPro" id="IPR029063">
    <property type="entry name" value="SAM-dependent_MTases_sf"/>
</dbReference>
<dbReference type="InterPro" id="IPR019734">
    <property type="entry name" value="TPR_rpt"/>
</dbReference>
<gene>
    <name evidence="2" type="ORF">RMONA_02295</name>
</gene>
<dbReference type="AlphaFoldDB" id="A0A0B7IYI9"/>
<reference evidence="3" key="2">
    <citation type="submission" date="2015-01" db="EMBL/GenBank/DDBJ databases">
        <authorList>
            <person name="Felsheim R."/>
        </authorList>
    </citation>
    <scope>NUCLEOTIDE SEQUENCE [LARGE SCALE GENOMIC DNA]</scope>
    <source>
        <strain evidence="3">IrR/Munich</strain>
    </source>
</reference>
<dbReference type="STRING" id="109232.RMONA_02295"/>
<dbReference type="HOGENOM" id="CLU_826056_0_0_5"/>
<dbReference type="SUPFAM" id="SSF48452">
    <property type="entry name" value="TPR-like"/>
    <property type="match status" value="1"/>
</dbReference>
<sequence length="337" mass="40050">MFGKIKDKIKRYCLTIINISNFIKNKILEFKKFKNYISDCKYKFSHLAETNYQLGLDHLYRGNLNDALLRFKLVDKFFNPNDSKVYYQLGWVYFLKKNYRQAIEYLEKSNEKYKAIFINFLKNYKDITEIPQEIWGKYRDLTAQYYPTIFNNDKNIHLPYRFVNEALKQISDLPDNYSILELGSNIGLVGYEIQKRFPESFTLTGVEISTLMNDLQETYYPNTKIYDQIYNIAIDEFLKQNTNKFDIIFSFCGLLFTNNLIEYFNLIYSSLSKQGYFTLCLPNAAKTQFSVKRKEFIFNLNEINNILQKNNFTILTSEEIILAENNKYCIIVCKKTA</sequence>
<proteinExistence type="predicted"/>
<dbReference type="RefSeq" id="WP_023507407.1">
    <property type="nucleotide sequence ID" value="NZ_LN794217.1"/>
</dbReference>
<dbReference type="Proteomes" id="UP000018149">
    <property type="component" value="Chromosome I"/>
</dbReference>
<dbReference type="Gene3D" id="1.25.40.10">
    <property type="entry name" value="Tetratricopeptide repeat domain"/>
    <property type="match status" value="1"/>
</dbReference>
<dbReference type="PROSITE" id="PS50005">
    <property type="entry name" value="TPR"/>
    <property type="match status" value="1"/>
</dbReference>
<reference evidence="2 3" key="1">
    <citation type="submission" date="2015-01" db="EMBL/GenBank/DDBJ databases">
        <title>Draft genome sequence of Rickettsia monacensis strain IrR/Munich.</title>
        <authorList>
            <person name="Felsheim R.F."/>
            <person name="Johnson S.L."/>
            <person name="Kurtti T.J."/>
            <person name="Munderloh U.G."/>
        </authorList>
    </citation>
    <scope>NUCLEOTIDE SEQUENCE [LARGE SCALE GENOMIC DNA]</scope>
    <source>
        <strain evidence="2 3">IrR/Munich</strain>
    </source>
</reference>
<dbReference type="EMBL" id="LN794217">
    <property type="protein sequence ID" value="CEO16866.1"/>
    <property type="molecule type" value="Genomic_DNA"/>
</dbReference>
<dbReference type="Pfam" id="PF13489">
    <property type="entry name" value="Methyltransf_23"/>
    <property type="match status" value="1"/>
</dbReference>
<organism evidence="2 3">
    <name type="scientific">Rickettsia monacensis</name>
    <dbReference type="NCBI Taxonomy" id="109232"/>
    <lineage>
        <taxon>Bacteria</taxon>
        <taxon>Pseudomonadati</taxon>
        <taxon>Pseudomonadota</taxon>
        <taxon>Alphaproteobacteria</taxon>
        <taxon>Rickettsiales</taxon>
        <taxon>Rickettsiaceae</taxon>
        <taxon>Rickettsieae</taxon>
        <taxon>Rickettsia</taxon>
        <taxon>spotted fever group</taxon>
    </lineage>
</organism>
<name>A0A0B7IYI9_9RICK</name>
<evidence type="ECO:0000256" key="1">
    <source>
        <dbReference type="PROSITE-ProRule" id="PRU00339"/>
    </source>
</evidence>